<proteinExistence type="predicted"/>
<dbReference type="EMBL" id="CAJNOB010000023">
    <property type="protein sequence ID" value="CAF0699175.1"/>
    <property type="molecule type" value="Genomic_DNA"/>
</dbReference>
<accession>A0A8J2FP12</accession>
<comment type="caution">
    <text evidence="1">The sequence shown here is derived from an EMBL/GenBank/DDBJ whole genome shotgun (WGS) entry which is preliminary data.</text>
</comment>
<sequence length="104" mass="11298">MTQYPNCPPDTSIPTISVHIPTVLRPLTGNRSVVTAQGRTVGEVLKDLERQFPGVAERLLDSNGNLRRFVSIFVNGEDIRFLKEKDTPIGPSDELSIIPAVAGG</sequence>
<dbReference type="InterPro" id="IPR012675">
    <property type="entry name" value="Beta-grasp_dom_sf"/>
</dbReference>
<dbReference type="RefSeq" id="WP_174582121.1">
    <property type="nucleotide sequence ID" value="NZ_CAJNOB010000023.1"/>
</dbReference>
<reference evidence="1" key="1">
    <citation type="submission" date="2021-02" db="EMBL/GenBank/DDBJ databases">
        <authorList>
            <person name="Cremers G."/>
            <person name="Picone N."/>
        </authorList>
    </citation>
    <scope>NUCLEOTIDE SEQUENCE</scope>
    <source>
        <strain evidence="1">PQ17</strain>
    </source>
</reference>
<evidence type="ECO:0000313" key="1">
    <source>
        <dbReference type="EMBL" id="CAF0699175.1"/>
    </source>
</evidence>
<dbReference type="SUPFAM" id="SSF54285">
    <property type="entry name" value="MoaD/ThiS"/>
    <property type="match status" value="1"/>
</dbReference>
<evidence type="ECO:0000313" key="2">
    <source>
        <dbReference type="Proteomes" id="UP000663859"/>
    </source>
</evidence>
<dbReference type="InterPro" id="IPR016155">
    <property type="entry name" value="Mopterin_synth/thiamin_S_b"/>
</dbReference>
<dbReference type="Pfam" id="PF02597">
    <property type="entry name" value="ThiS"/>
    <property type="match status" value="1"/>
</dbReference>
<gene>
    <name evidence="1" type="primary">cysO</name>
    <name evidence="1" type="ORF">MPNT_30149</name>
</gene>
<dbReference type="AlphaFoldDB" id="A0A8J2FP12"/>
<dbReference type="InterPro" id="IPR054834">
    <property type="entry name" value="SAMP1_3"/>
</dbReference>
<dbReference type="Gene3D" id="3.10.20.30">
    <property type="match status" value="1"/>
</dbReference>
<dbReference type="PANTHER" id="PTHR38031:SF1">
    <property type="entry name" value="SULFUR CARRIER PROTEIN CYSO"/>
    <property type="match status" value="1"/>
</dbReference>
<keyword evidence="2" id="KW-1185">Reference proteome</keyword>
<organism evidence="1 2">
    <name type="scientific">Candidatus Methylacidithermus pantelleriae</name>
    <dbReference type="NCBI Taxonomy" id="2744239"/>
    <lineage>
        <taxon>Bacteria</taxon>
        <taxon>Pseudomonadati</taxon>
        <taxon>Verrucomicrobiota</taxon>
        <taxon>Methylacidiphilae</taxon>
        <taxon>Methylacidiphilales</taxon>
        <taxon>Methylacidiphilaceae</taxon>
        <taxon>Candidatus Methylacidithermus</taxon>
    </lineage>
</organism>
<name>A0A8J2FP12_9BACT</name>
<dbReference type="InterPro" id="IPR003749">
    <property type="entry name" value="ThiS/MoaD-like"/>
</dbReference>
<dbReference type="Proteomes" id="UP000663859">
    <property type="component" value="Unassembled WGS sequence"/>
</dbReference>
<dbReference type="InterPro" id="IPR052045">
    <property type="entry name" value="Sulfur_Carrier/Prot_Modifier"/>
</dbReference>
<dbReference type="NCBIfam" id="NF041918">
    <property type="entry name" value="SAMP1"/>
    <property type="match status" value="1"/>
</dbReference>
<protein>
    <submittedName>
        <fullName evidence="1">Sulfur carrier protein CysO</fullName>
    </submittedName>
</protein>
<dbReference type="PANTHER" id="PTHR38031">
    <property type="entry name" value="SULFUR CARRIER PROTEIN SLR0821-RELATED"/>
    <property type="match status" value="1"/>
</dbReference>